<dbReference type="GeneID" id="127151378"/>
<evidence type="ECO:0000313" key="2">
    <source>
        <dbReference type="RefSeq" id="XP_050946913.1"/>
    </source>
</evidence>
<sequence>MQSLLSLQTILTFWRFAAPKSRFLIVFPGSSCCADIDKPTSKTLESPFSVSSKKSLGFPNGFDFKNNEEVVGADLSSLFGEASVVPIKVPSELPKDLLPLINDCGIISV</sequence>
<dbReference type="Proteomes" id="UP001652600">
    <property type="component" value="Chromosome 10"/>
</dbReference>
<keyword evidence="1" id="KW-1185">Reference proteome</keyword>
<proteinExistence type="predicted"/>
<reference evidence="2" key="1">
    <citation type="submission" date="2025-08" db="UniProtKB">
        <authorList>
            <consortium name="RefSeq"/>
        </authorList>
    </citation>
    <scope>IDENTIFICATION</scope>
    <source>
        <tissue evidence="2">Stem</tissue>
    </source>
</reference>
<organism evidence="1 2">
    <name type="scientific">Cucumis melo</name>
    <name type="common">Muskmelon</name>
    <dbReference type="NCBI Taxonomy" id="3656"/>
    <lineage>
        <taxon>Eukaryota</taxon>
        <taxon>Viridiplantae</taxon>
        <taxon>Streptophyta</taxon>
        <taxon>Embryophyta</taxon>
        <taxon>Tracheophyta</taxon>
        <taxon>Spermatophyta</taxon>
        <taxon>Magnoliopsida</taxon>
        <taxon>eudicotyledons</taxon>
        <taxon>Gunneridae</taxon>
        <taxon>Pentapetalae</taxon>
        <taxon>rosids</taxon>
        <taxon>fabids</taxon>
        <taxon>Cucurbitales</taxon>
        <taxon>Cucurbitaceae</taxon>
        <taxon>Benincaseae</taxon>
        <taxon>Cucumis</taxon>
    </lineage>
</organism>
<gene>
    <name evidence="2" type="primary">LOC127151378</name>
</gene>
<name>A0ABM3LA61_CUCME</name>
<evidence type="ECO:0000313" key="1">
    <source>
        <dbReference type="Proteomes" id="UP001652600"/>
    </source>
</evidence>
<protein>
    <submittedName>
        <fullName evidence="2">Uncharacterized protein LOC127151378</fullName>
    </submittedName>
</protein>
<accession>A0ABM3LA61</accession>
<dbReference type="RefSeq" id="XP_050946913.1">
    <property type="nucleotide sequence ID" value="XM_051090956.1"/>
</dbReference>